<protein>
    <submittedName>
        <fullName evidence="14">Voltage-gated potassium channel</fullName>
    </submittedName>
</protein>
<evidence type="ECO:0000256" key="3">
    <source>
        <dbReference type="ARBA" id="ARBA00022538"/>
    </source>
</evidence>
<feature type="transmembrane region" description="Helical" evidence="12">
    <location>
        <begin position="154"/>
        <end position="175"/>
    </location>
</feature>
<gene>
    <name evidence="14" type="ORF">FH603_5223</name>
</gene>
<comment type="subcellular location">
    <subcellularLocation>
        <location evidence="1">Membrane</location>
        <topology evidence="1">Multi-pass membrane protein</topology>
    </subcellularLocation>
</comment>
<dbReference type="PANTHER" id="PTHR11537">
    <property type="entry name" value="VOLTAGE-GATED POTASSIUM CHANNEL"/>
    <property type="match status" value="1"/>
</dbReference>
<evidence type="ECO:0000256" key="9">
    <source>
        <dbReference type="ARBA" id="ARBA00023065"/>
    </source>
</evidence>
<evidence type="ECO:0000256" key="8">
    <source>
        <dbReference type="ARBA" id="ARBA00022989"/>
    </source>
</evidence>
<dbReference type="InterPro" id="IPR005821">
    <property type="entry name" value="Ion_trans_dom"/>
</dbReference>
<evidence type="ECO:0000256" key="11">
    <source>
        <dbReference type="ARBA" id="ARBA00023303"/>
    </source>
</evidence>
<accession>A0ABR6WDT3</accession>
<evidence type="ECO:0000259" key="13">
    <source>
        <dbReference type="Pfam" id="PF00520"/>
    </source>
</evidence>
<evidence type="ECO:0000256" key="10">
    <source>
        <dbReference type="ARBA" id="ARBA00023136"/>
    </source>
</evidence>
<keyword evidence="4 12" id="KW-0812">Transmembrane</keyword>
<dbReference type="Pfam" id="PF00520">
    <property type="entry name" value="Ion_trans"/>
    <property type="match status" value="1"/>
</dbReference>
<feature type="transmembrane region" description="Helical" evidence="12">
    <location>
        <begin position="187"/>
        <end position="207"/>
    </location>
</feature>
<keyword evidence="15" id="KW-1185">Reference proteome</keyword>
<evidence type="ECO:0000256" key="2">
    <source>
        <dbReference type="ARBA" id="ARBA00022448"/>
    </source>
</evidence>
<keyword evidence="3" id="KW-0633">Potassium transport</keyword>
<keyword evidence="2" id="KW-0813">Transport</keyword>
<name>A0ABR6WDT3_9BACT</name>
<dbReference type="GO" id="GO:0034220">
    <property type="term" value="P:monoatomic ion transmembrane transport"/>
    <property type="evidence" value="ECO:0007669"/>
    <property type="project" value="UniProtKB-KW"/>
</dbReference>
<evidence type="ECO:0000256" key="5">
    <source>
        <dbReference type="ARBA" id="ARBA00022826"/>
    </source>
</evidence>
<keyword evidence="9" id="KW-0406">Ion transport</keyword>
<reference evidence="14 15" key="1">
    <citation type="submission" date="2019-06" db="EMBL/GenBank/DDBJ databases">
        <title>Spirosoma utsteinense sp. nov. isolated from Antarctic ice-free soils.</title>
        <authorList>
            <person name="Tahon G."/>
        </authorList>
    </citation>
    <scope>NUCLEOTIDE SEQUENCE [LARGE SCALE GENOMIC DNA]</scope>
    <source>
        <strain evidence="14 15">LMG 31447</strain>
    </source>
</reference>
<evidence type="ECO:0000313" key="15">
    <source>
        <dbReference type="Proteomes" id="UP000700732"/>
    </source>
</evidence>
<keyword evidence="5" id="KW-0631">Potassium channel</keyword>
<evidence type="ECO:0000256" key="6">
    <source>
        <dbReference type="ARBA" id="ARBA00022882"/>
    </source>
</evidence>
<evidence type="ECO:0000256" key="12">
    <source>
        <dbReference type="SAM" id="Phobius"/>
    </source>
</evidence>
<evidence type="ECO:0000256" key="7">
    <source>
        <dbReference type="ARBA" id="ARBA00022958"/>
    </source>
</evidence>
<dbReference type="PANTHER" id="PTHR11537:SF254">
    <property type="entry name" value="POTASSIUM VOLTAGE-GATED CHANNEL PROTEIN SHAB"/>
    <property type="match status" value="1"/>
</dbReference>
<dbReference type="EMBL" id="VFIA01000055">
    <property type="protein sequence ID" value="MBC3794691.1"/>
    <property type="molecule type" value="Genomic_DNA"/>
</dbReference>
<organism evidence="14 15">
    <name type="scientific">Spirosoma utsteinense</name>
    <dbReference type="NCBI Taxonomy" id="2585773"/>
    <lineage>
        <taxon>Bacteria</taxon>
        <taxon>Pseudomonadati</taxon>
        <taxon>Bacteroidota</taxon>
        <taxon>Cytophagia</taxon>
        <taxon>Cytophagales</taxon>
        <taxon>Cytophagaceae</taxon>
        <taxon>Spirosoma</taxon>
    </lineage>
</organism>
<evidence type="ECO:0000256" key="4">
    <source>
        <dbReference type="ARBA" id="ARBA00022692"/>
    </source>
</evidence>
<keyword evidence="8 12" id="KW-1133">Transmembrane helix</keyword>
<feature type="transmembrane region" description="Helical" evidence="12">
    <location>
        <begin position="213"/>
        <end position="237"/>
    </location>
</feature>
<dbReference type="PRINTS" id="PR00169">
    <property type="entry name" value="KCHANNEL"/>
</dbReference>
<feature type="transmembrane region" description="Helical" evidence="12">
    <location>
        <begin position="88"/>
        <end position="106"/>
    </location>
</feature>
<keyword evidence="10 12" id="KW-0472">Membrane</keyword>
<comment type="caution">
    <text evidence="14">The sequence shown here is derived from an EMBL/GenBank/DDBJ whole genome shotgun (WGS) entry which is preliminary data.</text>
</comment>
<feature type="transmembrane region" description="Helical" evidence="12">
    <location>
        <begin position="62"/>
        <end position="81"/>
    </location>
</feature>
<dbReference type="Proteomes" id="UP000700732">
    <property type="component" value="Unassembled WGS sequence"/>
</dbReference>
<feature type="domain" description="Ion transport" evidence="13">
    <location>
        <begin position="25"/>
        <end position="243"/>
    </location>
</feature>
<keyword evidence="11 14" id="KW-0407">Ion channel</keyword>
<feature type="transmembrane region" description="Helical" evidence="12">
    <location>
        <begin position="21"/>
        <end position="42"/>
    </location>
</feature>
<keyword evidence="7" id="KW-0630">Potassium</keyword>
<dbReference type="Gene3D" id="1.10.287.70">
    <property type="match status" value="1"/>
</dbReference>
<keyword evidence="6" id="KW-0851">Voltage-gated channel</keyword>
<dbReference type="InterPro" id="IPR027359">
    <property type="entry name" value="Volt_channel_dom_sf"/>
</dbReference>
<proteinExistence type="predicted"/>
<dbReference type="SUPFAM" id="SSF81324">
    <property type="entry name" value="Voltage-gated potassium channels"/>
    <property type="match status" value="1"/>
</dbReference>
<evidence type="ECO:0000256" key="1">
    <source>
        <dbReference type="ARBA" id="ARBA00004141"/>
    </source>
</evidence>
<dbReference type="Gene3D" id="1.20.120.350">
    <property type="entry name" value="Voltage-gated potassium channels. Chain C"/>
    <property type="match status" value="1"/>
</dbReference>
<evidence type="ECO:0000313" key="14">
    <source>
        <dbReference type="EMBL" id="MBC3794691.1"/>
    </source>
</evidence>
<dbReference type="InterPro" id="IPR028325">
    <property type="entry name" value="VG_K_chnl"/>
</dbReference>
<sequence length="273" mass="30730">MQTRWQRIRHRLHNIVFESDTWAGRAFDVTLLILIVLSVVTVMLESVPSLARDRNMGPAFHLFEWAFTLLFTVEFILRLVAVRNPLRYLFSFFGLVDFLAILPAYLSLFLVGHHELAVIRILRLLRIFRILKLHEYTTAASLLADSLRESRAKITVFFVAIFTLVITLGAMMYVVEGRTNGFESIPVSIYWAIITITTVGYGDIVPITPMGKLIASLTMMLGYVIIAVPTGIVAVSLTGVTNRRGLNPQACPNCGRQGHEPDAVYCKYCGHKL</sequence>
<dbReference type="RefSeq" id="WP_186741434.1">
    <property type="nucleotide sequence ID" value="NZ_VFIA01000055.1"/>
</dbReference>